<dbReference type="Proteomes" id="UP000190827">
    <property type="component" value="Unassembled WGS sequence"/>
</dbReference>
<organism evidence="2 3">
    <name type="scientific">Plantibacter cousiniae</name>
    <name type="common">nom. nud.</name>
    <dbReference type="NCBI Taxonomy" id="199709"/>
    <lineage>
        <taxon>Bacteria</taxon>
        <taxon>Bacillati</taxon>
        <taxon>Actinomycetota</taxon>
        <taxon>Actinomycetes</taxon>
        <taxon>Micrococcales</taxon>
        <taxon>Microbacteriaceae</taxon>
        <taxon>Plantibacter</taxon>
    </lineage>
</organism>
<evidence type="ECO:0000313" key="2">
    <source>
        <dbReference type="EMBL" id="SKC68146.1"/>
    </source>
</evidence>
<gene>
    <name evidence="2" type="ORF">SAMN06295973_2785</name>
</gene>
<keyword evidence="1" id="KW-0812">Transmembrane</keyword>
<keyword evidence="1" id="KW-0472">Membrane</keyword>
<evidence type="ECO:0000256" key="1">
    <source>
        <dbReference type="SAM" id="Phobius"/>
    </source>
</evidence>
<dbReference type="EMBL" id="FUZO01000002">
    <property type="protein sequence ID" value="SKC68146.1"/>
    <property type="molecule type" value="Genomic_DNA"/>
</dbReference>
<name>A0ABY1LNV7_9MICO</name>
<dbReference type="RefSeq" id="WP_079706534.1">
    <property type="nucleotide sequence ID" value="NZ_FUZO01000002.1"/>
</dbReference>
<reference evidence="2 3" key="1">
    <citation type="submission" date="2017-02" db="EMBL/GenBank/DDBJ databases">
        <authorList>
            <person name="Varghese N."/>
            <person name="Submissions S."/>
        </authorList>
    </citation>
    <scope>NUCLEOTIDE SEQUENCE [LARGE SCALE GENOMIC DNA]</scope>
    <source>
        <strain evidence="2 3">VKM Ac-1787</strain>
    </source>
</reference>
<keyword evidence="3" id="KW-1185">Reference proteome</keyword>
<accession>A0ABY1LNV7</accession>
<keyword evidence="1" id="KW-1133">Transmembrane helix</keyword>
<protein>
    <submittedName>
        <fullName evidence="2">Uncharacterized protein</fullName>
    </submittedName>
</protein>
<comment type="caution">
    <text evidence="2">The sequence shown here is derived from an EMBL/GenBank/DDBJ whole genome shotgun (WGS) entry which is preliminary data.</text>
</comment>
<feature type="transmembrane region" description="Helical" evidence="1">
    <location>
        <begin position="38"/>
        <end position="56"/>
    </location>
</feature>
<sequence>MTTLQHPTTTGSIPTPRPQLAALPRTLRRSIPVEQRQLFRTLAATIGGFTLLAGLVGAVITGWMMLLALPAAAILLGATAP</sequence>
<evidence type="ECO:0000313" key="3">
    <source>
        <dbReference type="Proteomes" id="UP000190827"/>
    </source>
</evidence>
<proteinExistence type="predicted"/>